<dbReference type="FunFam" id="3.90.230.10:FF:000014">
    <property type="entry name" value="Aminopeptidase P family protein"/>
    <property type="match status" value="1"/>
</dbReference>
<dbReference type="GO" id="GO:0046872">
    <property type="term" value="F:metal ion binding"/>
    <property type="evidence" value="ECO:0007669"/>
    <property type="project" value="UniProtKB-KW"/>
</dbReference>
<keyword evidence="5" id="KW-0464">Manganese</keyword>
<dbReference type="PANTHER" id="PTHR46112:SF10">
    <property type="entry name" value="DIPEPTIDASE YKVY-RELATED"/>
    <property type="match status" value="1"/>
</dbReference>
<keyword evidence="3" id="KW-0479">Metal-binding</keyword>
<dbReference type="InterPro" id="IPR000994">
    <property type="entry name" value="Pept_M24"/>
</dbReference>
<proteinExistence type="inferred from homology"/>
<dbReference type="PANTHER" id="PTHR46112">
    <property type="entry name" value="AMINOPEPTIDASE"/>
    <property type="match status" value="1"/>
</dbReference>
<dbReference type="RefSeq" id="WP_152152461.1">
    <property type="nucleotide sequence ID" value="NZ_WEIO01000007.1"/>
</dbReference>
<evidence type="ECO:0000256" key="4">
    <source>
        <dbReference type="ARBA" id="ARBA00022801"/>
    </source>
</evidence>
<organism evidence="8 9">
    <name type="scientific">Bacillus aerolatus</name>
    <dbReference type="NCBI Taxonomy" id="2653354"/>
    <lineage>
        <taxon>Bacteria</taxon>
        <taxon>Bacillati</taxon>
        <taxon>Bacillota</taxon>
        <taxon>Bacilli</taxon>
        <taxon>Bacillales</taxon>
        <taxon>Bacillaceae</taxon>
        <taxon>Bacillus</taxon>
    </lineage>
</organism>
<evidence type="ECO:0000313" key="8">
    <source>
        <dbReference type="EMBL" id="KAB7705908.1"/>
    </source>
</evidence>
<evidence type="ECO:0000256" key="3">
    <source>
        <dbReference type="ARBA" id="ARBA00022723"/>
    </source>
</evidence>
<feature type="domain" description="Peptidase M24" evidence="6">
    <location>
        <begin position="146"/>
        <end position="348"/>
    </location>
</feature>
<reference evidence="8 9" key="1">
    <citation type="submission" date="2019-10" db="EMBL/GenBank/DDBJ databases">
        <title>Bacillus aerolatum sp. nov., isolated from bioaerosol of sport playgrounds.</title>
        <authorList>
            <person name="Chen P."/>
            <person name="Zhang G."/>
        </authorList>
    </citation>
    <scope>NUCLEOTIDE SEQUENCE [LARGE SCALE GENOMIC DNA]</scope>
    <source>
        <strain evidence="8 9">CX253</strain>
    </source>
</reference>
<evidence type="ECO:0000256" key="5">
    <source>
        <dbReference type="ARBA" id="ARBA00023211"/>
    </source>
</evidence>
<dbReference type="PRINTS" id="PR00599">
    <property type="entry name" value="MAPEPTIDASE"/>
</dbReference>
<comment type="similarity">
    <text evidence="2">Belongs to the peptidase M24B family.</text>
</comment>
<dbReference type="InterPro" id="IPR000587">
    <property type="entry name" value="Creatinase_N"/>
</dbReference>
<dbReference type="InterPro" id="IPR001714">
    <property type="entry name" value="Pept_M24_MAP"/>
</dbReference>
<dbReference type="Pfam" id="PF00557">
    <property type="entry name" value="Peptidase_M24"/>
    <property type="match status" value="1"/>
</dbReference>
<dbReference type="Gene3D" id="3.90.230.10">
    <property type="entry name" value="Creatinase/methionine aminopeptidase superfamily"/>
    <property type="match status" value="1"/>
</dbReference>
<dbReference type="SUPFAM" id="SSF55920">
    <property type="entry name" value="Creatinase/aminopeptidase"/>
    <property type="match status" value="1"/>
</dbReference>
<protein>
    <submittedName>
        <fullName evidence="8">M24 family metallopeptidase</fullName>
    </submittedName>
</protein>
<dbReference type="InterPro" id="IPR029149">
    <property type="entry name" value="Creatin/AminoP/Spt16_N"/>
</dbReference>
<dbReference type="SUPFAM" id="SSF53092">
    <property type="entry name" value="Creatinase/prolidase N-terminal domain"/>
    <property type="match status" value="1"/>
</dbReference>
<gene>
    <name evidence="8" type="ORF">F9802_12635</name>
</gene>
<evidence type="ECO:0000259" key="6">
    <source>
        <dbReference type="Pfam" id="PF00557"/>
    </source>
</evidence>
<dbReference type="InterPro" id="IPR036005">
    <property type="entry name" value="Creatinase/aminopeptidase-like"/>
</dbReference>
<name>A0A6I1FTV5_9BACI</name>
<dbReference type="CDD" id="cd01092">
    <property type="entry name" value="APP-like"/>
    <property type="match status" value="1"/>
</dbReference>
<keyword evidence="9" id="KW-1185">Reference proteome</keyword>
<dbReference type="Proteomes" id="UP000429595">
    <property type="component" value="Unassembled WGS sequence"/>
</dbReference>
<dbReference type="PROSITE" id="PS00491">
    <property type="entry name" value="PROLINE_PEPTIDASE"/>
    <property type="match status" value="1"/>
</dbReference>
<evidence type="ECO:0000256" key="2">
    <source>
        <dbReference type="ARBA" id="ARBA00008766"/>
    </source>
</evidence>
<comment type="cofactor">
    <cofactor evidence="1">
        <name>Mn(2+)</name>
        <dbReference type="ChEBI" id="CHEBI:29035"/>
    </cofactor>
</comment>
<dbReference type="InterPro" id="IPR050659">
    <property type="entry name" value="Peptidase_M24B"/>
</dbReference>
<comment type="caution">
    <text evidence="8">The sequence shown here is derived from an EMBL/GenBank/DDBJ whole genome shotgun (WGS) entry which is preliminary data.</text>
</comment>
<dbReference type="InterPro" id="IPR001131">
    <property type="entry name" value="Peptidase_M24B_aminopep-P_CS"/>
</dbReference>
<feature type="domain" description="Creatinase N-terminal" evidence="7">
    <location>
        <begin position="4"/>
        <end position="138"/>
    </location>
</feature>
<dbReference type="GO" id="GO:0008235">
    <property type="term" value="F:metalloexopeptidase activity"/>
    <property type="evidence" value="ECO:0007669"/>
    <property type="project" value="UniProtKB-ARBA"/>
</dbReference>
<dbReference type="AlphaFoldDB" id="A0A6I1FTV5"/>
<dbReference type="Gene3D" id="3.40.350.10">
    <property type="entry name" value="Creatinase/prolidase N-terminal domain"/>
    <property type="match status" value="1"/>
</dbReference>
<keyword evidence="4" id="KW-0378">Hydrolase</keyword>
<dbReference type="EMBL" id="WEIO01000007">
    <property type="protein sequence ID" value="KAB7705908.1"/>
    <property type="molecule type" value="Genomic_DNA"/>
</dbReference>
<accession>A0A6I1FTV5</accession>
<evidence type="ECO:0000259" key="7">
    <source>
        <dbReference type="Pfam" id="PF01321"/>
    </source>
</evidence>
<dbReference type="GO" id="GO:0004177">
    <property type="term" value="F:aminopeptidase activity"/>
    <property type="evidence" value="ECO:0007669"/>
    <property type="project" value="UniProtKB-ARBA"/>
</dbReference>
<dbReference type="Pfam" id="PF01321">
    <property type="entry name" value="Creatinase_N"/>
    <property type="match status" value="1"/>
</dbReference>
<evidence type="ECO:0000256" key="1">
    <source>
        <dbReference type="ARBA" id="ARBA00001936"/>
    </source>
</evidence>
<evidence type="ECO:0000313" key="9">
    <source>
        <dbReference type="Proteomes" id="UP000429595"/>
    </source>
</evidence>
<sequence>MNKRLTKLMDWMREKDVPFSFITTPENVFYLTGFRSDPHERLLGVAVFPEAEPFLVCPKMEVNDAKNSGWSFEVVGYTDIENPWDMIDQRVKSRSSSVQRIAVEKQHLNVERYEELSGRFPGAAFIAAEEKMEQLRLIKDQDELARLKKAAEYADLAVKTGAEAIREGKSELEILAEIEFEMKKQGIAEMSFSTMVLTGKNAASPHGTPGASKVQKGDLVLFDLGVVYEGYCSDITRTIAFGEISDKQREIYETVLKAELAAIGAVKPGMMAKDIDLTARRIITEAGYGEFFPHRLGHGLGISVHEYPGITEKNELRLEEGMVFTIEPGIYVPDVAGVRIEDDVYVTADGVEILTSFPKELTIV</sequence>